<dbReference type="AlphaFoldDB" id="A0AB34HLR5"/>
<comment type="caution">
    <text evidence="2">The sequence shown here is derived from an EMBL/GenBank/DDBJ whole genome shotgun (WGS) entry which is preliminary data.</text>
</comment>
<feature type="region of interest" description="Disordered" evidence="1">
    <location>
        <begin position="37"/>
        <end position="102"/>
    </location>
</feature>
<dbReference type="Proteomes" id="UP001159641">
    <property type="component" value="Unassembled WGS sequence"/>
</dbReference>
<sequence length="102" mass="10868">MVTQWTHSKMASGHRILEHLCRACWGDEEKGWGIWPSCQSRPDLGGSGQSSWGGAEFREGGRSRGGAGAAKQGGMGVTSRSPAPSRLDNAPKPPDRRAPDPL</sequence>
<feature type="compositionally biased region" description="Basic and acidic residues" evidence="1">
    <location>
        <begin position="93"/>
        <end position="102"/>
    </location>
</feature>
<evidence type="ECO:0000313" key="2">
    <source>
        <dbReference type="EMBL" id="KAJ8792067.1"/>
    </source>
</evidence>
<keyword evidence="3" id="KW-1185">Reference proteome</keyword>
<gene>
    <name evidence="2" type="ORF">J1605_020126</name>
</gene>
<evidence type="ECO:0000256" key="1">
    <source>
        <dbReference type="SAM" id="MobiDB-lite"/>
    </source>
</evidence>
<dbReference type="EMBL" id="JAIQCJ010001151">
    <property type="protein sequence ID" value="KAJ8792067.1"/>
    <property type="molecule type" value="Genomic_DNA"/>
</dbReference>
<evidence type="ECO:0000313" key="3">
    <source>
        <dbReference type="Proteomes" id="UP001159641"/>
    </source>
</evidence>
<reference evidence="2 3" key="1">
    <citation type="submission" date="2022-11" db="EMBL/GenBank/DDBJ databases">
        <title>Whole genome sequence of Eschrichtius robustus ER-17-0199.</title>
        <authorList>
            <person name="Bruniche-Olsen A."/>
            <person name="Black A.N."/>
            <person name="Fields C.J."/>
            <person name="Walden K."/>
            <person name="Dewoody J.A."/>
        </authorList>
    </citation>
    <scope>NUCLEOTIDE SEQUENCE [LARGE SCALE GENOMIC DNA]</scope>
    <source>
        <strain evidence="2">ER-17-0199</strain>
        <tissue evidence="2">Blubber</tissue>
    </source>
</reference>
<feature type="compositionally biased region" description="Gly residues" evidence="1">
    <location>
        <begin position="63"/>
        <end position="76"/>
    </location>
</feature>
<name>A0AB34HLR5_ESCRO</name>
<protein>
    <submittedName>
        <fullName evidence="2">Uncharacterized protein</fullName>
    </submittedName>
</protein>
<organism evidence="2 3">
    <name type="scientific">Eschrichtius robustus</name>
    <name type="common">California gray whale</name>
    <name type="synonym">Eschrichtius gibbosus</name>
    <dbReference type="NCBI Taxonomy" id="9764"/>
    <lineage>
        <taxon>Eukaryota</taxon>
        <taxon>Metazoa</taxon>
        <taxon>Chordata</taxon>
        <taxon>Craniata</taxon>
        <taxon>Vertebrata</taxon>
        <taxon>Euteleostomi</taxon>
        <taxon>Mammalia</taxon>
        <taxon>Eutheria</taxon>
        <taxon>Laurasiatheria</taxon>
        <taxon>Artiodactyla</taxon>
        <taxon>Whippomorpha</taxon>
        <taxon>Cetacea</taxon>
        <taxon>Mysticeti</taxon>
        <taxon>Eschrichtiidae</taxon>
        <taxon>Eschrichtius</taxon>
    </lineage>
</organism>
<proteinExistence type="predicted"/>
<accession>A0AB34HLR5</accession>